<reference evidence="1" key="2">
    <citation type="journal article" date="2015" name="Data Brief">
        <title>Shoot transcriptome of the giant reed, Arundo donax.</title>
        <authorList>
            <person name="Barrero R.A."/>
            <person name="Guerrero F.D."/>
            <person name="Moolhuijzen P."/>
            <person name="Goolsby J.A."/>
            <person name="Tidwell J."/>
            <person name="Bellgard S.E."/>
            <person name="Bellgard M.I."/>
        </authorList>
    </citation>
    <scope>NUCLEOTIDE SEQUENCE</scope>
    <source>
        <tissue evidence="1">Shoot tissue taken approximately 20 cm above the soil surface</tissue>
    </source>
</reference>
<dbReference type="EMBL" id="GBRH01212485">
    <property type="protein sequence ID" value="JAD85410.1"/>
    <property type="molecule type" value="Transcribed_RNA"/>
</dbReference>
<proteinExistence type="predicted"/>
<name>A0A0A9DIC7_ARUDO</name>
<evidence type="ECO:0000313" key="1">
    <source>
        <dbReference type="EMBL" id="JAD85410.1"/>
    </source>
</evidence>
<protein>
    <submittedName>
        <fullName evidence="1">Uncharacterized protein</fullName>
    </submittedName>
</protein>
<dbReference type="AlphaFoldDB" id="A0A0A9DIC7"/>
<accession>A0A0A9DIC7</accession>
<organism evidence="1">
    <name type="scientific">Arundo donax</name>
    <name type="common">Giant reed</name>
    <name type="synonym">Donax arundinaceus</name>
    <dbReference type="NCBI Taxonomy" id="35708"/>
    <lineage>
        <taxon>Eukaryota</taxon>
        <taxon>Viridiplantae</taxon>
        <taxon>Streptophyta</taxon>
        <taxon>Embryophyta</taxon>
        <taxon>Tracheophyta</taxon>
        <taxon>Spermatophyta</taxon>
        <taxon>Magnoliopsida</taxon>
        <taxon>Liliopsida</taxon>
        <taxon>Poales</taxon>
        <taxon>Poaceae</taxon>
        <taxon>PACMAD clade</taxon>
        <taxon>Arundinoideae</taxon>
        <taxon>Arundineae</taxon>
        <taxon>Arundo</taxon>
    </lineage>
</organism>
<reference evidence="1" key="1">
    <citation type="submission" date="2014-09" db="EMBL/GenBank/DDBJ databases">
        <authorList>
            <person name="Magalhaes I.L.F."/>
            <person name="Oliveira U."/>
            <person name="Santos F.R."/>
            <person name="Vidigal T.H.D.A."/>
            <person name="Brescovit A.D."/>
            <person name="Santos A.J."/>
        </authorList>
    </citation>
    <scope>NUCLEOTIDE SEQUENCE</scope>
    <source>
        <tissue evidence="1">Shoot tissue taken approximately 20 cm above the soil surface</tissue>
    </source>
</reference>
<sequence length="47" mass="5440">MTFLAAKVDTYWRAMLQRVRTVRFERRETADGKFVGGKPVSGPPEQR</sequence>